<organism evidence="2 3">
    <name type="scientific">Panicum hallii var. hallii</name>
    <dbReference type="NCBI Taxonomy" id="1504633"/>
    <lineage>
        <taxon>Eukaryota</taxon>
        <taxon>Viridiplantae</taxon>
        <taxon>Streptophyta</taxon>
        <taxon>Embryophyta</taxon>
        <taxon>Tracheophyta</taxon>
        <taxon>Spermatophyta</taxon>
        <taxon>Magnoliopsida</taxon>
        <taxon>Liliopsida</taxon>
        <taxon>Poales</taxon>
        <taxon>Poaceae</taxon>
        <taxon>PACMAD clade</taxon>
        <taxon>Panicoideae</taxon>
        <taxon>Panicodae</taxon>
        <taxon>Paniceae</taxon>
        <taxon>Panicinae</taxon>
        <taxon>Panicum</taxon>
        <taxon>Panicum sect. Panicum</taxon>
    </lineage>
</organism>
<dbReference type="Gramene" id="PUZ48877">
    <property type="protein sequence ID" value="PUZ48877"/>
    <property type="gene ID" value="GQ55_7G281300"/>
</dbReference>
<feature type="region of interest" description="Disordered" evidence="1">
    <location>
        <begin position="34"/>
        <end position="67"/>
    </location>
</feature>
<name>A0A2T7CZV5_9POAL</name>
<evidence type="ECO:0000313" key="2">
    <source>
        <dbReference type="EMBL" id="PUZ48877.1"/>
    </source>
</evidence>
<reference evidence="2 3" key="1">
    <citation type="submission" date="2018-04" db="EMBL/GenBank/DDBJ databases">
        <title>WGS assembly of Panicum hallii var. hallii HAL2.</title>
        <authorList>
            <person name="Lovell J."/>
            <person name="Jenkins J."/>
            <person name="Lowry D."/>
            <person name="Mamidi S."/>
            <person name="Sreedasyam A."/>
            <person name="Weng X."/>
            <person name="Barry K."/>
            <person name="Bonette J."/>
            <person name="Campitelli B."/>
            <person name="Daum C."/>
            <person name="Gordon S."/>
            <person name="Gould B."/>
            <person name="Lipzen A."/>
            <person name="MacQueen A."/>
            <person name="Palacio-Mejia J."/>
            <person name="Plott C."/>
            <person name="Shakirov E."/>
            <person name="Shu S."/>
            <person name="Yoshinaga Y."/>
            <person name="Zane M."/>
            <person name="Rokhsar D."/>
            <person name="Grimwood J."/>
            <person name="Schmutz J."/>
            <person name="Juenger T."/>
        </authorList>
    </citation>
    <scope>NUCLEOTIDE SEQUENCE [LARGE SCALE GENOMIC DNA]</scope>
    <source>
        <strain evidence="3">cv. HAL2</strain>
    </source>
</reference>
<dbReference type="EMBL" id="CM009755">
    <property type="protein sequence ID" value="PUZ48877.1"/>
    <property type="molecule type" value="Genomic_DNA"/>
</dbReference>
<keyword evidence="3" id="KW-1185">Reference proteome</keyword>
<gene>
    <name evidence="2" type="ORF">GQ55_7G281300</name>
</gene>
<accession>A0A2T7CZV5</accession>
<dbReference type="Proteomes" id="UP000244336">
    <property type="component" value="Chromosome 7"/>
</dbReference>
<sequence length="95" mass="10560">MVLADKCMEHYGGKGVTRTAAGQKMNCNERRRTYEDLLSGPESGNEAEDTGHRARHQKHSTAPAMCSSGSKNNCFFCASGNRQMAFWRPRSFRGS</sequence>
<evidence type="ECO:0000256" key="1">
    <source>
        <dbReference type="SAM" id="MobiDB-lite"/>
    </source>
</evidence>
<protein>
    <submittedName>
        <fullName evidence="2">Uncharacterized protein</fullName>
    </submittedName>
</protein>
<dbReference type="AlphaFoldDB" id="A0A2T7CZV5"/>
<evidence type="ECO:0000313" key="3">
    <source>
        <dbReference type="Proteomes" id="UP000244336"/>
    </source>
</evidence>
<proteinExistence type="predicted"/>